<dbReference type="RefSeq" id="WP_344819698.1">
    <property type="nucleotide sequence ID" value="NZ_BAABCP010000001.1"/>
</dbReference>
<feature type="transmembrane region" description="Helical" evidence="1">
    <location>
        <begin position="80"/>
        <end position="102"/>
    </location>
</feature>
<accession>A0ABP7NEB6</accession>
<proteinExistence type="predicted"/>
<keyword evidence="1" id="KW-1133">Transmembrane helix</keyword>
<reference evidence="3" key="1">
    <citation type="journal article" date="2019" name="Int. J. Syst. Evol. Microbiol.">
        <title>The Global Catalogue of Microorganisms (GCM) 10K type strain sequencing project: providing services to taxonomists for standard genome sequencing and annotation.</title>
        <authorList>
            <consortium name="The Broad Institute Genomics Platform"/>
            <consortium name="The Broad Institute Genome Sequencing Center for Infectious Disease"/>
            <person name="Wu L."/>
            <person name="Ma J."/>
        </authorList>
    </citation>
    <scope>NUCLEOTIDE SEQUENCE [LARGE SCALE GENOMIC DNA]</scope>
    <source>
        <strain evidence="3">JCM 17024</strain>
    </source>
</reference>
<name>A0ABP7NEB6_9MICO</name>
<comment type="caution">
    <text evidence="2">The sequence shown here is derived from an EMBL/GenBank/DDBJ whole genome shotgun (WGS) entry which is preliminary data.</text>
</comment>
<keyword evidence="1" id="KW-0812">Transmembrane</keyword>
<evidence type="ECO:0000256" key="1">
    <source>
        <dbReference type="SAM" id="Phobius"/>
    </source>
</evidence>
<protein>
    <submittedName>
        <fullName evidence="2">Uncharacterized protein</fullName>
    </submittedName>
</protein>
<keyword evidence="3" id="KW-1185">Reference proteome</keyword>
<evidence type="ECO:0000313" key="2">
    <source>
        <dbReference type="EMBL" id="GAA3944286.1"/>
    </source>
</evidence>
<dbReference type="EMBL" id="BAABCP010000001">
    <property type="protein sequence ID" value="GAA3944286.1"/>
    <property type="molecule type" value="Genomic_DNA"/>
</dbReference>
<evidence type="ECO:0000313" key="3">
    <source>
        <dbReference type="Proteomes" id="UP001501591"/>
    </source>
</evidence>
<keyword evidence="1" id="KW-0472">Membrane</keyword>
<sequence length="116" mass="12478">MNLIVAPILAILIGLFVRSKFQAVLLYLVIEALFFTYQTLSVLMSWMGGEGGFGGATEQGAFGPAPDGFPLEYSASELSAYGLVNLTIILVGTGLILLICWLRGRSRVKKHSVQVA</sequence>
<dbReference type="Proteomes" id="UP001501591">
    <property type="component" value="Unassembled WGS sequence"/>
</dbReference>
<gene>
    <name evidence="2" type="ORF">GCM10022383_22710</name>
</gene>
<organism evidence="2 3">
    <name type="scientific">Microbacterium soli</name>
    <dbReference type="NCBI Taxonomy" id="446075"/>
    <lineage>
        <taxon>Bacteria</taxon>
        <taxon>Bacillati</taxon>
        <taxon>Actinomycetota</taxon>
        <taxon>Actinomycetes</taxon>
        <taxon>Micrococcales</taxon>
        <taxon>Microbacteriaceae</taxon>
        <taxon>Microbacterium</taxon>
    </lineage>
</organism>